<sequence>MCGLKQEHASQRSSSLEAKENVTKKHSSDSVINLDHGDPTMFEEYWQKMGDKCTITISGYQSLSYFSDVKNFCWFLEPEFAEEIKRLHKLVGNAVTDDRYLIVGTGSTQLFQAALYAHSSPDAHKPINVVSAVPYYSCYPTVADYLKSGLYKWAGDASTYDKDEPYIEVVTSPNNPDGRLREPVVNRISKSTGHAGSRIGWAIVKDKNVAEKMRKYIEISTIGVSKESQLRAAKILRAVSDSCQDLSDESFSTMDAVA</sequence>
<protein>
    <recommendedName>
        <fullName evidence="4">Alliinase C-terminal domain-containing protein</fullName>
    </recommendedName>
</protein>
<dbReference type="OrthoDB" id="2020362at2759"/>
<dbReference type="Gene3D" id="3.40.640.10">
    <property type="entry name" value="Type I PLP-dependent aspartate aminotransferase-like (Major domain)"/>
    <property type="match status" value="2"/>
</dbReference>
<evidence type="ECO:0000313" key="6">
    <source>
        <dbReference type="Proteomes" id="UP000631114"/>
    </source>
</evidence>
<dbReference type="InterPro" id="IPR050478">
    <property type="entry name" value="Ethylene_sulfur-biosynth"/>
</dbReference>
<evidence type="ECO:0000256" key="1">
    <source>
        <dbReference type="ARBA" id="ARBA00001933"/>
    </source>
</evidence>
<organism evidence="5 6">
    <name type="scientific">Coptis chinensis</name>
    <dbReference type="NCBI Taxonomy" id="261450"/>
    <lineage>
        <taxon>Eukaryota</taxon>
        <taxon>Viridiplantae</taxon>
        <taxon>Streptophyta</taxon>
        <taxon>Embryophyta</taxon>
        <taxon>Tracheophyta</taxon>
        <taxon>Spermatophyta</taxon>
        <taxon>Magnoliopsida</taxon>
        <taxon>Ranunculales</taxon>
        <taxon>Ranunculaceae</taxon>
        <taxon>Coptidoideae</taxon>
        <taxon>Coptis</taxon>
    </lineage>
</organism>
<dbReference type="PANTHER" id="PTHR43795:SF15">
    <property type="entry name" value="TRYPTOPHAN AMINOTRANSFERASE-RELATED PROTEIN 1"/>
    <property type="match status" value="1"/>
</dbReference>
<keyword evidence="6" id="KW-1185">Reference proteome</keyword>
<dbReference type="Pfam" id="PF04864">
    <property type="entry name" value="Alliinase_C"/>
    <property type="match status" value="2"/>
</dbReference>
<dbReference type="Gene3D" id="2.10.25.30">
    <property type="entry name" value="EGF-like, alliinase"/>
    <property type="match status" value="1"/>
</dbReference>
<dbReference type="InterPro" id="IPR015421">
    <property type="entry name" value="PyrdxlP-dep_Trfase_major"/>
</dbReference>
<dbReference type="InterPro" id="IPR015424">
    <property type="entry name" value="PyrdxlP-dep_Trfase"/>
</dbReference>
<reference evidence="5 6" key="1">
    <citation type="submission" date="2020-10" db="EMBL/GenBank/DDBJ databases">
        <title>The Coptis chinensis genome and diversification of protoberbering-type alkaloids.</title>
        <authorList>
            <person name="Wang B."/>
            <person name="Shu S."/>
            <person name="Song C."/>
            <person name="Liu Y."/>
        </authorList>
    </citation>
    <scope>NUCLEOTIDE SEQUENCE [LARGE SCALE GENOMIC DNA]</scope>
    <source>
        <strain evidence="5">HL-2020</strain>
        <tissue evidence="5">Leaf</tissue>
    </source>
</reference>
<dbReference type="InterPro" id="IPR006948">
    <property type="entry name" value="Alliinase_C"/>
</dbReference>
<feature type="domain" description="Alliinase C-terminal" evidence="4">
    <location>
        <begin position="32"/>
        <end position="186"/>
    </location>
</feature>
<dbReference type="PANTHER" id="PTHR43795">
    <property type="entry name" value="BIFUNCTIONAL ASPARTATE AMINOTRANSFERASE AND GLUTAMATE/ASPARTATE-PREPHENATE AMINOTRANSFERASE-RELATED"/>
    <property type="match status" value="1"/>
</dbReference>
<name>A0A835J3V4_9MAGN</name>
<dbReference type="AlphaFoldDB" id="A0A835J3V4"/>
<dbReference type="Proteomes" id="UP000631114">
    <property type="component" value="Unassembled WGS sequence"/>
</dbReference>
<feature type="domain" description="Alliinase C-terminal" evidence="4">
    <location>
        <begin position="188"/>
        <end position="249"/>
    </location>
</feature>
<dbReference type="SUPFAM" id="SSF53383">
    <property type="entry name" value="PLP-dependent transferases"/>
    <property type="match status" value="1"/>
</dbReference>
<feature type="region of interest" description="Disordered" evidence="3">
    <location>
        <begin position="1"/>
        <end position="32"/>
    </location>
</feature>
<gene>
    <name evidence="5" type="ORF">IFM89_037416</name>
</gene>
<comment type="cofactor">
    <cofactor evidence="1">
        <name>pyridoxal 5'-phosphate</name>
        <dbReference type="ChEBI" id="CHEBI:597326"/>
    </cofactor>
</comment>
<dbReference type="InterPro" id="IPR037029">
    <property type="entry name" value="Alliinase_N_sf"/>
</dbReference>
<evidence type="ECO:0000259" key="4">
    <source>
        <dbReference type="Pfam" id="PF04864"/>
    </source>
</evidence>
<evidence type="ECO:0000256" key="3">
    <source>
        <dbReference type="SAM" id="MobiDB-lite"/>
    </source>
</evidence>
<dbReference type="GO" id="GO:0016846">
    <property type="term" value="F:carbon-sulfur lyase activity"/>
    <property type="evidence" value="ECO:0007669"/>
    <property type="project" value="InterPro"/>
</dbReference>
<dbReference type="EMBL" id="JADFTS010000001">
    <property type="protein sequence ID" value="KAF9626623.1"/>
    <property type="molecule type" value="Genomic_DNA"/>
</dbReference>
<evidence type="ECO:0000313" key="5">
    <source>
        <dbReference type="EMBL" id="KAF9626623.1"/>
    </source>
</evidence>
<evidence type="ECO:0000256" key="2">
    <source>
        <dbReference type="ARBA" id="ARBA00022898"/>
    </source>
</evidence>
<proteinExistence type="predicted"/>
<keyword evidence="2" id="KW-0663">Pyridoxal phosphate</keyword>
<feature type="compositionally biased region" description="Basic and acidic residues" evidence="3">
    <location>
        <begin position="17"/>
        <end position="28"/>
    </location>
</feature>
<comment type="caution">
    <text evidence="5">The sequence shown here is derived from an EMBL/GenBank/DDBJ whole genome shotgun (WGS) entry which is preliminary data.</text>
</comment>
<dbReference type="GO" id="GO:0006520">
    <property type="term" value="P:amino acid metabolic process"/>
    <property type="evidence" value="ECO:0007669"/>
    <property type="project" value="TreeGrafter"/>
</dbReference>
<feature type="compositionally biased region" description="Basic and acidic residues" evidence="3">
    <location>
        <begin position="1"/>
        <end position="10"/>
    </location>
</feature>
<dbReference type="GO" id="GO:0008483">
    <property type="term" value="F:transaminase activity"/>
    <property type="evidence" value="ECO:0007669"/>
    <property type="project" value="TreeGrafter"/>
</dbReference>
<accession>A0A835J3V4</accession>